<dbReference type="RefSeq" id="WP_147919942.1">
    <property type="nucleotide sequence ID" value="NZ_VRTY01000003.1"/>
</dbReference>
<comment type="caution">
    <text evidence="2">The sequence shown here is derived from an EMBL/GenBank/DDBJ whole genome shotgun (WGS) entry which is preliminary data.</text>
</comment>
<sequence length="59" mass="6756">MRKIKIEVSLGIGYAARREEKLEIEVEDEATPEQIEMEAGEAAEQWANNYIDLGFEILD</sequence>
<feature type="domain" description="DUF7167" evidence="1">
    <location>
        <begin position="3"/>
        <end position="56"/>
    </location>
</feature>
<protein>
    <recommendedName>
        <fullName evidence="1">DUF7167 domain-containing protein</fullName>
    </recommendedName>
</protein>
<dbReference type="EMBL" id="VRTY01000003">
    <property type="protein sequence ID" value="TXK52370.1"/>
    <property type="molecule type" value="Genomic_DNA"/>
</dbReference>
<reference evidence="2 3" key="1">
    <citation type="submission" date="2019-08" db="EMBL/GenBank/DDBJ databases">
        <authorList>
            <person name="Shi S."/>
        </authorList>
    </citation>
    <scope>NUCLEOTIDE SEQUENCE [LARGE SCALE GENOMIC DNA]</scope>
    <source>
        <strain evidence="2 3">GY10130</strain>
    </source>
</reference>
<gene>
    <name evidence="2" type="ORF">FVR03_01250</name>
</gene>
<organism evidence="2 3">
    <name type="scientific">Pontibacter qinzhouensis</name>
    <dbReference type="NCBI Taxonomy" id="2603253"/>
    <lineage>
        <taxon>Bacteria</taxon>
        <taxon>Pseudomonadati</taxon>
        <taxon>Bacteroidota</taxon>
        <taxon>Cytophagia</taxon>
        <taxon>Cytophagales</taxon>
        <taxon>Hymenobacteraceae</taxon>
        <taxon>Pontibacter</taxon>
    </lineage>
</organism>
<keyword evidence="3" id="KW-1185">Reference proteome</keyword>
<dbReference type="InterPro" id="IPR055591">
    <property type="entry name" value="DUF7167"/>
</dbReference>
<evidence type="ECO:0000259" key="1">
    <source>
        <dbReference type="Pfam" id="PF23768"/>
    </source>
</evidence>
<evidence type="ECO:0000313" key="2">
    <source>
        <dbReference type="EMBL" id="TXK52370.1"/>
    </source>
</evidence>
<evidence type="ECO:0000313" key="3">
    <source>
        <dbReference type="Proteomes" id="UP000321926"/>
    </source>
</evidence>
<dbReference type="AlphaFoldDB" id="A0A5C8KD80"/>
<dbReference type="Pfam" id="PF23768">
    <property type="entry name" value="DUF7167"/>
    <property type="match status" value="1"/>
</dbReference>
<name>A0A5C8KD80_9BACT</name>
<proteinExistence type="predicted"/>
<accession>A0A5C8KD80</accession>
<dbReference type="Proteomes" id="UP000321926">
    <property type="component" value="Unassembled WGS sequence"/>
</dbReference>